<dbReference type="RefSeq" id="WP_328857334.1">
    <property type="nucleotide sequence ID" value="NZ_CP108021.1"/>
</dbReference>
<sequence length="370" mass="38091">MAYHDPSGRGPSRTALLALGAATLVVVLVLAIPLTLYARGDFDSTVRVSAVADSVGDGLAAGGDVKYRGLIVGRVDGVTVTDDGRQEIAMSIDANQASSIPDRVSAAYAPSNLLGVTGIELQAATSTASGPTPGAGRLRDGERITIGADSTNVSVADLLRQVGEISTTITGDEFSRTIDIADRLVTAVQPLVRSGLDLLNLAASRQQMPLAEFIRILGPVTRGVADLEGPFDSVLISLTRQTAAYTDPRVVNSVKDSLSGLVTTVGGLGGLVRDNYDGLATLLDFLIVTGSPLGQTLRSIPPAVGDARELLGRLEKSMPTQNGKVTLQVGLTVAQMPQLAPFLQMLAPPAPKAAPTSPAAKSPAPKAGGR</sequence>
<organism evidence="3 4">
    <name type="scientific">Williamsia herbipolensis</name>
    <dbReference type="NCBI Taxonomy" id="1603258"/>
    <lineage>
        <taxon>Bacteria</taxon>
        <taxon>Bacillati</taxon>
        <taxon>Actinomycetota</taxon>
        <taxon>Actinomycetes</taxon>
        <taxon>Mycobacteriales</taxon>
        <taxon>Nocardiaceae</taxon>
        <taxon>Williamsia</taxon>
    </lineage>
</organism>
<dbReference type="Pfam" id="PF02470">
    <property type="entry name" value="MlaD"/>
    <property type="match status" value="1"/>
</dbReference>
<dbReference type="EMBL" id="CP108021">
    <property type="protein sequence ID" value="WUM19898.1"/>
    <property type="molecule type" value="Genomic_DNA"/>
</dbReference>
<evidence type="ECO:0000313" key="3">
    <source>
        <dbReference type="EMBL" id="WUM19898.1"/>
    </source>
</evidence>
<proteinExistence type="predicted"/>
<gene>
    <name evidence="3" type="ORF">OG579_19745</name>
</gene>
<evidence type="ECO:0000259" key="2">
    <source>
        <dbReference type="Pfam" id="PF02470"/>
    </source>
</evidence>
<dbReference type="AlphaFoldDB" id="A0AAU4K1J9"/>
<keyword evidence="4" id="KW-1185">Reference proteome</keyword>
<dbReference type="PANTHER" id="PTHR33371">
    <property type="entry name" value="INTERMEMBRANE PHOSPHOLIPID TRANSPORT SYSTEM BINDING PROTEIN MLAD-RELATED"/>
    <property type="match status" value="1"/>
</dbReference>
<evidence type="ECO:0000313" key="4">
    <source>
        <dbReference type="Proteomes" id="UP001432128"/>
    </source>
</evidence>
<dbReference type="KEGG" id="whr:OG579_19745"/>
<accession>A0AAU4K1J9</accession>
<dbReference type="InterPro" id="IPR052336">
    <property type="entry name" value="MlaD_Phospholipid_Transporter"/>
</dbReference>
<feature type="domain" description="Mce/MlaD" evidence="2">
    <location>
        <begin position="45"/>
        <end position="123"/>
    </location>
</feature>
<protein>
    <submittedName>
        <fullName evidence="3">MlaD family protein</fullName>
    </submittedName>
</protein>
<dbReference type="PANTHER" id="PTHR33371:SF16">
    <property type="entry name" value="MCE-FAMILY PROTEIN MCE3F"/>
    <property type="match status" value="1"/>
</dbReference>
<reference evidence="3 4" key="1">
    <citation type="submission" date="2022-10" db="EMBL/GenBank/DDBJ databases">
        <title>The complete genomes of actinobacterial strains from the NBC collection.</title>
        <authorList>
            <person name="Joergensen T.S."/>
            <person name="Alvarez Arevalo M."/>
            <person name="Sterndorff E.B."/>
            <person name="Faurdal D."/>
            <person name="Vuksanovic O."/>
            <person name="Mourched A.-S."/>
            <person name="Charusanti P."/>
            <person name="Shaw S."/>
            <person name="Blin K."/>
            <person name="Weber T."/>
        </authorList>
    </citation>
    <scope>NUCLEOTIDE SEQUENCE [LARGE SCALE GENOMIC DNA]</scope>
    <source>
        <strain evidence="3 4">NBC_00319</strain>
    </source>
</reference>
<feature type="region of interest" description="Disordered" evidence="1">
    <location>
        <begin position="348"/>
        <end position="370"/>
    </location>
</feature>
<feature type="compositionally biased region" description="Low complexity" evidence="1">
    <location>
        <begin position="353"/>
        <end position="370"/>
    </location>
</feature>
<name>A0AAU4K1J9_9NOCA</name>
<dbReference type="GO" id="GO:0005576">
    <property type="term" value="C:extracellular region"/>
    <property type="evidence" value="ECO:0007669"/>
    <property type="project" value="TreeGrafter"/>
</dbReference>
<dbReference type="InterPro" id="IPR003399">
    <property type="entry name" value="Mce/MlaD"/>
</dbReference>
<evidence type="ECO:0000256" key="1">
    <source>
        <dbReference type="SAM" id="MobiDB-lite"/>
    </source>
</evidence>
<dbReference type="Proteomes" id="UP001432128">
    <property type="component" value="Chromosome"/>
</dbReference>